<reference evidence="1 2" key="1">
    <citation type="submission" date="2023-07" db="EMBL/GenBank/DDBJ databases">
        <title>Genomic Encyclopedia of Type Strains, Phase IV (KMG-IV): sequencing the most valuable type-strain genomes for metagenomic binning, comparative biology and taxonomic classification.</title>
        <authorList>
            <person name="Goeker M."/>
        </authorList>
    </citation>
    <scope>NUCLEOTIDE SEQUENCE [LARGE SCALE GENOMIC DNA]</scope>
    <source>
        <strain evidence="1 2">DSM 19598</strain>
    </source>
</reference>
<organism evidence="1 2">
    <name type="scientific">Mesobacillus stamsii</name>
    <dbReference type="NCBI Taxonomy" id="225347"/>
    <lineage>
        <taxon>Bacteria</taxon>
        <taxon>Bacillati</taxon>
        <taxon>Bacillota</taxon>
        <taxon>Bacilli</taxon>
        <taxon>Bacillales</taxon>
        <taxon>Bacillaceae</taxon>
        <taxon>Mesobacillus</taxon>
    </lineage>
</organism>
<protein>
    <submittedName>
        <fullName evidence="1">Uncharacterized protein</fullName>
    </submittedName>
</protein>
<accession>A0ABU0FPL0</accession>
<proteinExistence type="predicted"/>
<gene>
    <name evidence="1" type="ORF">J2S25_000024</name>
</gene>
<dbReference type="Proteomes" id="UP001242313">
    <property type="component" value="Unassembled WGS sequence"/>
</dbReference>
<comment type="caution">
    <text evidence="1">The sequence shown here is derived from an EMBL/GenBank/DDBJ whole genome shotgun (WGS) entry which is preliminary data.</text>
</comment>
<dbReference type="EMBL" id="JAUSUN010000001">
    <property type="protein sequence ID" value="MDQ0411846.1"/>
    <property type="molecule type" value="Genomic_DNA"/>
</dbReference>
<evidence type="ECO:0000313" key="1">
    <source>
        <dbReference type="EMBL" id="MDQ0411846.1"/>
    </source>
</evidence>
<name>A0ABU0FPL0_9BACI</name>
<keyword evidence="2" id="KW-1185">Reference proteome</keyword>
<evidence type="ECO:0000313" key="2">
    <source>
        <dbReference type="Proteomes" id="UP001242313"/>
    </source>
</evidence>
<sequence>MKLLLEAFKSGENAGIMHVSSIYIGKIYMDKL</sequence>